<keyword evidence="1" id="KW-0812">Transmembrane</keyword>
<evidence type="ECO:0000313" key="2">
    <source>
        <dbReference type="EMBL" id="GGX18010.1"/>
    </source>
</evidence>
<keyword evidence="1" id="KW-0472">Membrane</keyword>
<keyword evidence="1" id="KW-1133">Transmembrane helix</keyword>
<dbReference type="PANTHER" id="PTHR43471">
    <property type="entry name" value="ABC TRANSPORTER PERMEASE"/>
    <property type="match status" value="1"/>
</dbReference>
<accession>A0A918N2F4</accession>
<dbReference type="RefSeq" id="WP_027414350.1">
    <property type="nucleotide sequence ID" value="NZ_BMWS01000011.1"/>
</dbReference>
<comment type="caution">
    <text evidence="2">The sequence shown here is derived from an EMBL/GenBank/DDBJ whole genome shotgun (WGS) entry which is preliminary data.</text>
</comment>
<feature type="transmembrane region" description="Helical" evidence="1">
    <location>
        <begin position="260"/>
        <end position="280"/>
    </location>
</feature>
<dbReference type="Proteomes" id="UP000601108">
    <property type="component" value="Unassembled WGS sequence"/>
</dbReference>
<feature type="transmembrane region" description="Helical" evidence="1">
    <location>
        <begin position="226"/>
        <end position="248"/>
    </location>
</feature>
<gene>
    <name evidence="2" type="ORF">GCM10007384_19350</name>
</gene>
<dbReference type="AlphaFoldDB" id="A0A918N2F4"/>
<protein>
    <recommendedName>
        <fullName evidence="4">ABC-2 type transport system permease protein</fullName>
    </recommendedName>
</protein>
<feature type="transmembrane region" description="Helical" evidence="1">
    <location>
        <begin position="188"/>
        <end position="214"/>
    </location>
</feature>
<name>A0A918N2F4_9FLAO</name>
<proteinExistence type="predicted"/>
<dbReference type="EMBL" id="BMWS01000011">
    <property type="protein sequence ID" value="GGX18010.1"/>
    <property type="molecule type" value="Genomic_DNA"/>
</dbReference>
<keyword evidence="3" id="KW-1185">Reference proteome</keyword>
<evidence type="ECO:0000313" key="3">
    <source>
        <dbReference type="Proteomes" id="UP000601108"/>
    </source>
</evidence>
<dbReference type="Pfam" id="PF12040">
    <property type="entry name" value="DUF3526"/>
    <property type="match status" value="1"/>
</dbReference>
<feature type="transmembrane region" description="Helical" evidence="1">
    <location>
        <begin position="12"/>
        <end position="34"/>
    </location>
</feature>
<evidence type="ECO:0000256" key="1">
    <source>
        <dbReference type="SAM" id="Phobius"/>
    </source>
</evidence>
<evidence type="ECO:0008006" key="4">
    <source>
        <dbReference type="Google" id="ProtNLM"/>
    </source>
</evidence>
<organism evidence="2 3">
    <name type="scientific">Aquimarina muelleri</name>
    <dbReference type="NCBI Taxonomy" id="279356"/>
    <lineage>
        <taxon>Bacteria</taxon>
        <taxon>Pseudomonadati</taxon>
        <taxon>Bacteroidota</taxon>
        <taxon>Flavobacteriia</taxon>
        <taxon>Flavobacteriales</taxon>
        <taxon>Flavobacteriaceae</taxon>
        <taxon>Aquimarina</taxon>
    </lineage>
</organism>
<reference evidence="2 3" key="1">
    <citation type="journal article" date="2014" name="Int. J. Syst. Evol. Microbiol.">
        <title>Complete genome sequence of Corynebacterium casei LMG S-19264T (=DSM 44701T), isolated from a smear-ripened cheese.</title>
        <authorList>
            <consortium name="US DOE Joint Genome Institute (JGI-PGF)"/>
            <person name="Walter F."/>
            <person name="Albersmeier A."/>
            <person name="Kalinowski J."/>
            <person name="Ruckert C."/>
        </authorList>
    </citation>
    <scope>NUCLEOTIDE SEQUENCE [LARGE SCALE GENOMIC DNA]</scope>
    <source>
        <strain evidence="2 3">KCTC 12285</strain>
    </source>
</reference>
<sequence>MKTIFLFEWKKLARTPLSISILVFFIGLGAYSIYYGYSITKKQIQVIHDLENLHKEQVKTTIGYFNADTTTHKGKALYNKATQPGWIEHLIKPFATFYPNSFSSMAIGHRDVYPFYKEISTKDNSLHVFDADISNPEILIAGNFDLSFVIIYLIPLLMIVLCHNIISEEKELGTFILLKSQSNHFRKIIFYKLFFRTLIVLTLTYILNIVAAYISPTNTPISILNLLYWLLIVTCYLFFWFAICYLLISFQKNSIVTSLYMIGSWLLLSIILPSLFNFYIDISYPKRIKADMASEKRKIEESVWDLEPKVLLQKFYNHHPEYNTQNSNDTIKYSSKHFVAYYDALEKQLAPIAKVHKDRENERKKLMSKFSEFIPTLKMQKTLNQIGNTDFNSYIYFEESTLSFQKKWKKFIYDFIFKDENLQVSDYLTMPEYPENRSQIQYKGIVINAVEFILLALLIILLQTYVTYNSNKYLTIKQ</sequence>
<feature type="transmembrane region" description="Helical" evidence="1">
    <location>
        <begin position="146"/>
        <end position="167"/>
    </location>
</feature>
<feature type="transmembrane region" description="Helical" evidence="1">
    <location>
        <begin position="445"/>
        <end position="468"/>
    </location>
</feature>
<dbReference type="InterPro" id="IPR021913">
    <property type="entry name" value="DUF3526"/>
</dbReference>